<dbReference type="AlphaFoldDB" id="A0A8T4IHK9"/>
<evidence type="ECO:0000313" key="1">
    <source>
        <dbReference type="EMBL" id="MBR7671521.1"/>
    </source>
</evidence>
<dbReference type="Proteomes" id="UP000675554">
    <property type="component" value="Unassembled WGS sequence"/>
</dbReference>
<dbReference type="EMBL" id="JAGSMN010000004">
    <property type="protein sequence ID" value="MBR7671521.1"/>
    <property type="molecule type" value="Genomic_DNA"/>
</dbReference>
<proteinExistence type="predicted"/>
<keyword evidence="2" id="KW-1185">Reference proteome</keyword>
<gene>
    <name evidence="1" type="ORF">KDA82_00400</name>
</gene>
<protein>
    <submittedName>
        <fullName evidence="1">Uncharacterized protein</fullName>
    </submittedName>
</protein>
<evidence type="ECO:0000313" key="2">
    <source>
        <dbReference type="Proteomes" id="UP000675554"/>
    </source>
</evidence>
<reference evidence="1" key="1">
    <citation type="submission" date="2021-04" db="EMBL/GenBank/DDBJ databases">
        <title>Sequencing of actinobacteria type strains.</title>
        <authorList>
            <person name="Nguyen G.-S."/>
            <person name="Wentzel A."/>
        </authorList>
    </citation>
    <scope>NUCLEOTIDE SEQUENCE</scope>
    <source>
        <strain evidence="1">DSM 42095</strain>
    </source>
</reference>
<name>A0A8T4IHK9_9ACTN</name>
<accession>A0A8T4IHK9</accession>
<organism evidence="1 2">
    <name type="scientific">Streptomyces daliensis</name>
    <dbReference type="NCBI Taxonomy" id="299421"/>
    <lineage>
        <taxon>Bacteria</taxon>
        <taxon>Bacillati</taxon>
        <taxon>Actinomycetota</taxon>
        <taxon>Actinomycetes</taxon>
        <taxon>Kitasatosporales</taxon>
        <taxon>Streptomycetaceae</taxon>
        <taxon>Streptomyces</taxon>
    </lineage>
</organism>
<comment type="caution">
    <text evidence="1">The sequence shown here is derived from an EMBL/GenBank/DDBJ whole genome shotgun (WGS) entry which is preliminary data.</text>
</comment>
<sequence length="138" mass="15354">MSDLLDALENQAFLTDALEEHFGRPRGWPLRIRAACAQLRSLHHLMGEADYAAFLDCVVRALDHQREPFAEFPSRPYSTCLAQALKERYGERVPETAEVAWHTVLGLCSLLGDEDFDRVMLAAACAKAGGEAREHALS</sequence>